<evidence type="ECO:0000313" key="2">
    <source>
        <dbReference type="Proteomes" id="UP000267096"/>
    </source>
</evidence>
<protein>
    <submittedName>
        <fullName evidence="3">Secreted protein</fullName>
    </submittedName>
</protein>
<sequence length="93" mass="10619">MLAVEWSVLVHIVDYCWRIVVLVVVDGNGEPVWSGLVMKMRRSASIVGVDFCDWVQVADCCVRGDCCDVREVVRLPAFEQFLIRDKESRMLSN</sequence>
<proteinExistence type="predicted"/>
<dbReference type="AlphaFoldDB" id="A0A0M3JPK9"/>
<name>A0A0M3JPK9_ANISI</name>
<accession>A0A0M3JPK9</accession>
<dbReference type="WBParaSite" id="ASIM_0000960701-mRNA-1">
    <property type="protein sequence ID" value="ASIM_0000960701-mRNA-1"/>
    <property type="gene ID" value="ASIM_0000960701"/>
</dbReference>
<reference evidence="3" key="1">
    <citation type="submission" date="2017-02" db="UniProtKB">
        <authorList>
            <consortium name="WormBaseParasite"/>
        </authorList>
    </citation>
    <scope>IDENTIFICATION</scope>
</reference>
<dbReference type="Proteomes" id="UP000267096">
    <property type="component" value="Unassembled WGS sequence"/>
</dbReference>
<evidence type="ECO:0000313" key="1">
    <source>
        <dbReference type="EMBL" id="VDK38770.1"/>
    </source>
</evidence>
<organism evidence="3">
    <name type="scientific">Anisakis simplex</name>
    <name type="common">Herring worm</name>
    <dbReference type="NCBI Taxonomy" id="6269"/>
    <lineage>
        <taxon>Eukaryota</taxon>
        <taxon>Metazoa</taxon>
        <taxon>Ecdysozoa</taxon>
        <taxon>Nematoda</taxon>
        <taxon>Chromadorea</taxon>
        <taxon>Rhabditida</taxon>
        <taxon>Spirurina</taxon>
        <taxon>Ascaridomorpha</taxon>
        <taxon>Ascaridoidea</taxon>
        <taxon>Anisakidae</taxon>
        <taxon>Anisakis</taxon>
        <taxon>Anisakis simplex complex</taxon>
    </lineage>
</organism>
<evidence type="ECO:0000313" key="3">
    <source>
        <dbReference type="WBParaSite" id="ASIM_0000960701-mRNA-1"/>
    </source>
</evidence>
<dbReference type="EMBL" id="UYRR01028240">
    <property type="protein sequence ID" value="VDK38770.1"/>
    <property type="molecule type" value="Genomic_DNA"/>
</dbReference>
<gene>
    <name evidence="1" type="ORF">ASIM_LOCUS9346</name>
</gene>
<reference evidence="1 2" key="2">
    <citation type="submission" date="2018-11" db="EMBL/GenBank/DDBJ databases">
        <authorList>
            <consortium name="Pathogen Informatics"/>
        </authorList>
    </citation>
    <scope>NUCLEOTIDE SEQUENCE [LARGE SCALE GENOMIC DNA]</scope>
</reference>
<keyword evidence="2" id="KW-1185">Reference proteome</keyword>